<dbReference type="Proteomes" id="UP000199659">
    <property type="component" value="Unassembled WGS sequence"/>
</dbReference>
<dbReference type="RefSeq" id="WP_177214697.1">
    <property type="nucleotide sequence ID" value="NZ_FOYZ01000008.1"/>
</dbReference>
<sequence length="124" mass="14176">MSNKSLTLSLSAFILVLLALFFFLQNYVFDRDNRIEGMLSTLNNAIQQKDWTAAEKTYDDFNKIWSKGKYLIEINNADQDFSEMNTAVKELKSAIEIKSQADALISLTKISGDWTNFKKLVPEP</sequence>
<organism evidence="2 3">
    <name type="scientific">Anaeromicropila populeti</name>
    <dbReference type="NCBI Taxonomy" id="37658"/>
    <lineage>
        <taxon>Bacteria</taxon>
        <taxon>Bacillati</taxon>
        <taxon>Bacillota</taxon>
        <taxon>Clostridia</taxon>
        <taxon>Lachnospirales</taxon>
        <taxon>Lachnospiraceae</taxon>
        <taxon>Anaeromicropila</taxon>
    </lineage>
</organism>
<dbReference type="EMBL" id="FOYZ01000008">
    <property type="protein sequence ID" value="SFR88279.1"/>
    <property type="molecule type" value="Genomic_DNA"/>
</dbReference>
<evidence type="ECO:0008006" key="4">
    <source>
        <dbReference type="Google" id="ProtNLM"/>
    </source>
</evidence>
<keyword evidence="1" id="KW-0472">Membrane</keyword>
<dbReference type="AlphaFoldDB" id="A0A1I6KAP2"/>
<keyword evidence="1" id="KW-1133">Transmembrane helix</keyword>
<gene>
    <name evidence="2" type="ORF">SAMN05661086_02326</name>
</gene>
<keyword evidence="1" id="KW-0812">Transmembrane</keyword>
<name>A0A1I6KAP2_9FIRM</name>
<evidence type="ECO:0000313" key="3">
    <source>
        <dbReference type="Proteomes" id="UP000199659"/>
    </source>
</evidence>
<dbReference type="Pfam" id="PF14276">
    <property type="entry name" value="DUF4363"/>
    <property type="match status" value="1"/>
</dbReference>
<proteinExistence type="predicted"/>
<evidence type="ECO:0000256" key="1">
    <source>
        <dbReference type="SAM" id="Phobius"/>
    </source>
</evidence>
<keyword evidence="3" id="KW-1185">Reference proteome</keyword>
<protein>
    <recommendedName>
        <fullName evidence="4">DUF4363 domain-containing protein</fullName>
    </recommendedName>
</protein>
<reference evidence="2 3" key="1">
    <citation type="submission" date="2016-10" db="EMBL/GenBank/DDBJ databases">
        <authorList>
            <person name="de Groot N.N."/>
        </authorList>
    </citation>
    <scope>NUCLEOTIDE SEQUENCE [LARGE SCALE GENOMIC DNA]</scope>
    <source>
        <strain evidence="2 3">743A</strain>
    </source>
</reference>
<evidence type="ECO:0000313" key="2">
    <source>
        <dbReference type="EMBL" id="SFR88279.1"/>
    </source>
</evidence>
<accession>A0A1I6KAP2</accession>
<dbReference type="InterPro" id="IPR025373">
    <property type="entry name" value="DUF4363"/>
</dbReference>
<feature type="transmembrane region" description="Helical" evidence="1">
    <location>
        <begin position="6"/>
        <end position="29"/>
    </location>
</feature>
<dbReference type="STRING" id="37658.SAMN05661086_02326"/>